<keyword evidence="3 4" id="KW-0378">Hydrolase</keyword>
<evidence type="ECO:0000313" key="7">
    <source>
        <dbReference type="Proteomes" id="UP000245168"/>
    </source>
</evidence>
<evidence type="ECO:0000256" key="3">
    <source>
        <dbReference type="ARBA" id="ARBA00022801"/>
    </source>
</evidence>
<dbReference type="GO" id="GO:0034432">
    <property type="term" value="F:bis(5'-adenosyl)-pentaphosphatase activity"/>
    <property type="evidence" value="ECO:0007669"/>
    <property type="project" value="TreeGrafter"/>
</dbReference>
<feature type="domain" description="Nudix hydrolase" evidence="5">
    <location>
        <begin position="11"/>
        <end position="155"/>
    </location>
</feature>
<dbReference type="Proteomes" id="UP000245168">
    <property type="component" value="Unassembled WGS sequence"/>
</dbReference>
<dbReference type="Pfam" id="PF00293">
    <property type="entry name" value="NUDIX"/>
    <property type="match status" value="1"/>
</dbReference>
<dbReference type="AlphaFoldDB" id="A0A2U2BWZ5"/>
<dbReference type="PROSITE" id="PS00893">
    <property type="entry name" value="NUDIX_BOX"/>
    <property type="match status" value="1"/>
</dbReference>
<evidence type="ECO:0000256" key="4">
    <source>
        <dbReference type="RuleBase" id="RU003476"/>
    </source>
</evidence>
<comment type="caution">
    <text evidence="6">The sequence shown here is derived from an EMBL/GenBank/DDBJ whole genome shotgun (WGS) entry which is preliminary data.</text>
</comment>
<dbReference type="OrthoDB" id="9816040at2"/>
<dbReference type="GO" id="GO:0019693">
    <property type="term" value="P:ribose phosphate metabolic process"/>
    <property type="evidence" value="ECO:0007669"/>
    <property type="project" value="TreeGrafter"/>
</dbReference>
<dbReference type="GO" id="GO:0008893">
    <property type="term" value="F:guanosine-3',5'-bis(diphosphate) 3'-diphosphatase activity"/>
    <property type="evidence" value="ECO:0007669"/>
    <property type="project" value="TreeGrafter"/>
</dbReference>
<dbReference type="RefSeq" id="WP_109251810.1">
    <property type="nucleotide sequence ID" value="NZ_QEXV01000001.1"/>
</dbReference>
<dbReference type="PROSITE" id="PS51462">
    <property type="entry name" value="NUDIX"/>
    <property type="match status" value="1"/>
</dbReference>
<proteinExistence type="inferred from homology"/>
<dbReference type="GO" id="GO:0006753">
    <property type="term" value="P:nucleoside phosphate metabolic process"/>
    <property type="evidence" value="ECO:0007669"/>
    <property type="project" value="TreeGrafter"/>
</dbReference>
<dbReference type="PRINTS" id="PR00502">
    <property type="entry name" value="NUDIXFAMILY"/>
</dbReference>
<dbReference type="InterPro" id="IPR015797">
    <property type="entry name" value="NUDIX_hydrolase-like_dom_sf"/>
</dbReference>
<name>A0A2U2BWZ5_9PROT</name>
<dbReference type="InterPro" id="IPR020476">
    <property type="entry name" value="Nudix_hydrolase"/>
</dbReference>
<dbReference type="CDD" id="cd03671">
    <property type="entry name" value="NUDIX_Ap4A_hydrolase_plant_like"/>
    <property type="match status" value="1"/>
</dbReference>
<dbReference type="EMBL" id="QEXV01000001">
    <property type="protein sequence ID" value="PWE18535.1"/>
    <property type="molecule type" value="Genomic_DNA"/>
</dbReference>
<evidence type="ECO:0000313" key="6">
    <source>
        <dbReference type="EMBL" id="PWE18535.1"/>
    </source>
</evidence>
<comment type="similarity">
    <text evidence="4">Belongs to the Nudix hydrolase family.</text>
</comment>
<accession>A0A2U2BWZ5</accession>
<dbReference type="PANTHER" id="PTHR11839">
    <property type="entry name" value="UDP/ADP-SUGAR PYROPHOSPHATASE"/>
    <property type="match status" value="1"/>
</dbReference>
<dbReference type="Gene3D" id="3.90.79.10">
    <property type="entry name" value="Nucleoside Triphosphate Pyrophosphohydrolase"/>
    <property type="match status" value="1"/>
</dbReference>
<dbReference type="NCBIfam" id="NF001938">
    <property type="entry name" value="PRK00714.1-5"/>
    <property type="match status" value="1"/>
</dbReference>
<protein>
    <submittedName>
        <fullName evidence="6">RNA pyrophosphohydrolase</fullName>
    </submittedName>
</protein>
<organism evidence="6 7">
    <name type="scientific">Marinicauda salina</name>
    <dbReference type="NCBI Taxonomy" id="2135793"/>
    <lineage>
        <taxon>Bacteria</taxon>
        <taxon>Pseudomonadati</taxon>
        <taxon>Pseudomonadota</taxon>
        <taxon>Alphaproteobacteria</taxon>
        <taxon>Maricaulales</taxon>
        <taxon>Maricaulaceae</taxon>
        <taxon>Marinicauda</taxon>
    </lineage>
</organism>
<keyword evidence="7" id="KW-1185">Reference proteome</keyword>
<dbReference type="InterPro" id="IPR022927">
    <property type="entry name" value="RppH"/>
</dbReference>
<gene>
    <name evidence="6" type="ORF">DDZ18_02715</name>
</gene>
<evidence type="ECO:0000256" key="1">
    <source>
        <dbReference type="ARBA" id="ARBA00001936"/>
    </source>
</evidence>
<dbReference type="InterPro" id="IPR000086">
    <property type="entry name" value="NUDIX_hydrolase_dom"/>
</dbReference>
<sequence>MRAAGPDPFPAHRPNAGVVLFDAAGLCWIGKRFGAPGPWVWQWPQGGMDPGEDAEAAALRELYEETGATAEMVAPLGSIDAWLAYDFPPEVRGDKGRWRGQKQRWFAYRYHGRDADFDLTAVPPQEFEGFRWERLERVPELIIPWKRDVYRAVAEAFAPFAR</sequence>
<evidence type="ECO:0000259" key="5">
    <source>
        <dbReference type="PROSITE" id="PS51462"/>
    </source>
</evidence>
<dbReference type="InterPro" id="IPR020084">
    <property type="entry name" value="NUDIX_hydrolase_CS"/>
</dbReference>
<dbReference type="SUPFAM" id="SSF55811">
    <property type="entry name" value="Nudix"/>
    <property type="match status" value="1"/>
</dbReference>
<evidence type="ECO:0000256" key="2">
    <source>
        <dbReference type="ARBA" id="ARBA00001946"/>
    </source>
</evidence>
<reference evidence="7" key="1">
    <citation type="submission" date="2018-05" db="EMBL/GenBank/DDBJ databases">
        <authorList>
            <person name="Liu B.-T."/>
        </authorList>
    </citation>
    <scope>NUCLEOTIDE SEQUENCE [LARGE SCALE GENOMIC DNA]</scope>
    <source>
        <strain evidence="7">WD6-1</strain>
    </source>
</reference>
<dbReference type="PANTHER" id="PTHR11839:SF22">
    <property type="entry name" value="NUDIX HYDROLASE 26, CHLOROPLASTIC"/>
    <property type="match status" value="1"/>
</dbReference>
<comment type="cofactor">
    <cofactor evidence="2">
        <name>Mg(2+)</name>
        <dbReference type="ChEBI" id="CHEBI:18420"/>
    </cofactor>
</comment>
<comment type="cofactor">
    <cofactor evidence="1">
        <name>Mn(2+)</name>
        <dbReference type="ChEBI" id="CHEBI:29035"/>
    </cofactor>
</comment>